<protein>
    <recommendedName>
        <fullName evidence="3">Sulfotransferase domain-containing protein</fullName>
    </recommendedName>
</protein>
<comment type="caution">
    <text evidence="4">The sequence shown here is derived from an EMBL/GenBank/DDBJ whole genome shotgun (WGS) entry which is preliminary data.</text>
</comment>
<proteinExistence type="inferred from homology"/>
<dbReference type="GO" id="GO:0008146">
    <property type="term" value="F:sulfotransferase activity"/>
    <property type="evidence" value="ECO:0007669"/>
    <property type="project" value="InterPro"/>
</dbReference>
<evidence type="ECO:0000259" key="3">
    <source>
        <dbReference type="Pfam" id="PF00685"/>
    </source>
</evidence>
<dbReference type="PANTHER" id="PTHR11783">
    <property type="entry name" value="SULFOTRANSFERASE SULT"/>
    <property type="match status" value="1"/>
</dbReference>
<dbReference type="InterPro" id="IPR027417">
    <property type="entry name" value="P-loop_NTPase"/>
</dbReference>
<evidence type="ECO:0000313" key="5">
    <source>
        <dbReference type="Proteomes" id="UP001497623"/>
    </source>
</evidence>
<dbReference type="EMBL" id="CAXKWB010003432">
    <property type="protein sequence ID" value="CAL4069229.1"/>
    <property type="molecule type" value="Genomic_DNA"/>
</dbReference>
<feature type="domain" description="Sulfotransferase" evidence="3">
    <location>
        <begin position="66"/>
        <end position="328"/>
    </location>
</feature>
<evidence type="ECO:0000313" key="4">
    <source>
        <dbReference type="EMBL" id="CAL4069229.1"/>
    </source>
</evidence>
<keyword evidence="5" id="KW-1185">Reference proteome</keyword>
<reference evidence="4 5" key="1">
    <citation type="submission" date="2024-05" db="EMBL/GenBank/DDBJ databases">
        <authorList>
            <person name="Wallberg A."/>
        </authorList>
    </citation>
    <scope>NUCLEOTIDE SEQUENCE [LARGE SCALE GENOMIC DNA]</scope>
</reference>
<dbReference type="Proteomes" id="UP001497623">
    <property type="component" value="Unassembled WGS sequence"/>
</dbReference>
<name>A0AAV2Q6U3_MEGNR</name>
<organism evidence="4 5">
    <name type="scientific">Meganyctiphanes norvegica</name>
    <name type="common">Northern krill</name>
    <name type="synonym">Thysanopoda norvegica</name>
    <dbReference type="NCBI Taxonomy" id="48144"/>
    <lineage>
        <taxon>Eukaryota</taxon>
        <taxon>Metazoa</taxon>
        <taxon>Ecdysozoa</taxon>
        <taxon>Arthropoda</taxon>
        <taxon>Crustacea</taxon>
        <taxon>Multicrustacea</taxon>
        <taxon>Malacostraca</taxon>
        <taxon>Eumalacostraca</taxon>
        <taxon>Eucarida</taxon>
        <taxon>Euphausiacea</taxon>
        <taxon>Euphausiidae</taxon>
        <taxon>Meganyctiphanes</taxon>
    </lineage>
</organism>
<evidence type="ECO:0000256" key="1">
    <source>
        <dbReference type="ARBA" id="ARBA00005771"/>
    </source>
</evidence>
<dbReference type="SUPFAM" id="SSF52540">
    <property type="entry name" value="P-loop containing nucleoside triphosphate hydrolases"/>
    <property type="match status" value="1"/>
</dbReference>
<keyword evidence="2" id="KW-0808">Transferase</keyword>
<dbReference type="Pfam" id="PF00685">
    <property type="entry name" value="Sulfotransfer_1"/>
    <property type="match status" value="1"/>
</dbReference>
<dbReference type="Gene3D" id="3.40.50.300">
    <property type="entry name" value="P-loop containing nucleotide triphosphate hydrolases"/>
    <property type="match status" value="1"/>
</dbReference>
<evidence type="ECO:0000256" key="2">
    <source>
        <dbReference type="ARBA" id="ARBA00022679"/>
    </source>
</evidence>
<dbReference type="AlphaFoldDB" id="A0AAV2Q6U3"/>
<sequence length="338" mass="40188">MDVDGETMIPFPYKFKELSIEENNRIKKEFQGYLSGAVRVLPDNYFFQKLTSWTLYNMFNFAPEVDEIILMKYNRRCTTWTQEMVWLLQNNFNYEKAKKDIDDRFPFIEADSVIDYRVLVNDKIKEEDQAKPGDRLKLANTIEDPRCLKTHMPFSLLPTHLLDKCKVIYVARNPKDVVVSYFHHHRMWISHGFKGNFKEFFEYFINENVMWSPFWSHLHEAWERKDHPNMLLLKYDELKLNLPEVIQRTAKFLGKEISDEAQLSQLCVHLNIESMRGNPSVNQEEATKLGFLDPSEGGFIRKGKSGGWREYMDQEMQDKFNSWIDDNSQGLMEKMGWM</sequence>
<dbReference type="InterPro" id="IPR000863">
    <property type="entry name" value="Sulfotransferase_dom"/>
</dbReference>
<gene>
    <name evidence="4" type="ORF">MNOR_LOCUS7693</name>
</gene>
<accession>A0AAV2Q6U3</accession>
<feature type="non-terminal residue" evidence="4">
    <location>
        <position position="338"/>
    </location>
</feature>
<comment type="similarity">
    <text evidence="1">Belongs to the sulfotransferase 1 family.</text>
</comment>